<organism evidence="7">
    <name type="scientific">marine metagenome</name>
    <dbReference type="NCBI Taxonomy" id="408172"/>
    <lineage>
        <taxon>unclassified sequences</taxon>
        <taxon>metagenomes</taxon>
        <taxon>ecological metagenomes</taxon>
    </lineage>
</organism>
<evidence type="ECO:0000256" key="5">
    <source>
        <dbReference type="SAM" id="Phobius"/>
    </source>
</evidence>
<dbReference type="AlphaFoldDB" id="A0A382H7H8"/>
<gene>
    <name evidence="7" type="ORF">METZ01_LOCUS236100</name>
</gene>
<feature type="transmembrane region" description="Helical" evidence="5">
    <location>
        <begin position="35"/>
        <end position="53"/>
    </location>
</feature>
<protein>
    <recommendedName>
        <fullName evidence="6">NnrU domain-containing protein</fullName>
    </recommendedName>
</protein>
<evidence type="ECO:0000256" key="4">
    <source>
        <dbReference type="ARBA" id="ARBA00023136"/>
    </source>
</evidence>
<dbReference type="Pfam" id="PF07298">
    <property type="entry name" value="NnrU"/>
    <property type="match status" value="1"/>
</dbReference>
<dbReference type="GO" id="GO:0016020">
    <property type="term" value="C:membrane"/>
    <property type="evidence" value="ECO:0007669"/>
    <property type="project" value="UniProtKB-SubCell"/>
</dbReference>
<keyword evidence="3 5" id="KW-1133">Transmembrane helix</keyword>
<feature type="domain" description="NnrU" evidence="6">
    <location>
        <begin position="3"/>
        <end position="181"/>
    </location>
</feature>
<evidence type="ECO:0000313" key="7">
    <source>
        <dbReference type="EMBL" id="SVB83246.1"/>
    </source>
</evidence>
<evidence type="ECO:0000259" key="6">
    <source>
        <dbReference type="Pfam" id="PF07298"/>
    </source>
</evidence>
<keyword evidence="4 5" id="KW-0472">Membrane</keyword>
<reference evidence="7" key="1">
    <citation type="submission" date="2018-05" db="EMBL/GenBank/DDBJ databases">
        <authorList>
            <person name="Lanie J.A."/>
            <person name="Ng W.-L."/>
            <person name="Kazmierczak K.M."/>
            <person name="Andrzejewski T.M."/>
            <person name="Davidsen T.M."/>
            <person name="Wayne K.J."/>
            <person name="Tettelin H."/>
            <person name="Glass J.I."/>
            <person name="Rusch D."/>
            <person name="Podicherti R."/>
            <person name="Tsui H.-C.T."/>
            <person name="Winkler M.E."/>
        </authorList>
    </citation>
    <scope>NUCLEOTIDE SEQUENCE</scope>
</reference>
<feature type="transmembrane region" description="Helical" evidence="5">
    <location>
        <begin position="110"/>
        <end position="137"/>
    </location>
</feature>
<dbReference type="EMBL" id="UINC01059623">
    <property type="protein sequence ID" value="SVB83246.1"/>
    <property type="molecule type" value="Genomic_DNA"/>
</dbReference>
<dbReference type="InterPro" id="IPR009915">
    <property type="entry name" value="NnrU_dom"/>
</dbReference>
<comment type="subcellular location">
    <subcellularLocation>
        <location evidence="1">Membrane</location>
        <topology evidence="1">Multi-pass membrane protein</topology>
    </subcellularLocation>
</comment>
<proteinExistence type="predicted"/>
<evidence type="ECO:0000256" key="3">
    <source>
        <dbReference type="ARBA" id="ARBA00022989"/>
    </source>
</evidence>
<evidence type="ECO:0000256" key="1">
    <source>
        <dbReference type="ARBA" id="ARBA00004141"/>
    </source>
</evidence>
<feature type="transmembrane region" description="Helical" evidence="5">
    <location>
        <begin position="73"/>
        <end position="90"/>
    </location>
</feature>
<accession>A0A382H7H8</accession>
<feature type="transmembrane region" description="Helical" evidence="5">
    <location>
        <begin position="158"/>
        <end position="179"/>
    </location>
</feature>
<name>A0A382H7H8_9ZZZZ</name>
<sequence>MTLLIVGIVAFFAIHLVPSLPPLRSTAVQRLGENTYKMIYTAVAAAGLILIIWGKATADYIHLWTPPDWGQTIAFPLVLAALILLAASHMPGNITRLVRHPMLWGVTLWALAHLLANGDLASLLLFGSFLLYSLFDIVSATVRKTGKIPEPHPVFRDLITVAAGAVVFAVLVFLHPYLFGPQLNYF</sequence>
<evidence type="ECO:0000256" key="2">
    <source>
        <dbReference type="ARBA" id="ARBA00022692"/>
    </source>
</evidence>
<keyword evidence="2 5" id="KW-0812">Transmembrane</keyword>